<organism evidence="3 5">
    <name type="scientific">Cannabis sativa</name>
    <name type="common">Hemp</name>
    <name type="synonym">Marijuana</name>
    <dbReference type="NCBI Taxonomy" id="3483"/>
    <lineage>
        <taxon>Eukaryota</taxon>
        <taxon>Viridiplantae</taxon>
        <taxon>Streptophyta</taxon>
        <taxon>Embryophyta</taxon>
        <taxon>Tracheophyta</taxon>
        <taxon>Spermatophyta</taxon>
        <taxon>Magnoliopsida</taxon>
        <taxon>eudicotyledons</taxon>
        <taxon>Gunneridae</taxon>
        <taxon>Pentapetalae</taxon>
        <taxon>rosids</taxon>
        <taxon>fabids</taxon>
        <taxon>Rosales</taxon>
        <taxon>Cannabaceae</taxon>
        <taxon>Cannabis</taxon>
    </lineage>
</organism>
<proteinExistence type="predicted"/>
<comment type="caution">
    <text evidence="3">The sequence shown here is derived from an EMBL/GenBank/DDBJ whole genome shotgun (WGS) entry which is preliminary data.</text>
</comment>
<feature type="compositionally biased region" description="Basic residues" evidence="1">
    <location>
        <begin position="139"/>
        <end position="149"/>
    </location>
</feature>
<reference evidence="4 5" key="1">
    <citation type="journal article" date="2020" name="bioRxiv">
        <title>Sequence and annotation of 42 cannabis genomes reveals extensive copy number variation in cannabinoid synthesis and pathogen resistance genes.</title>
        <authorList>
            <person name="Mckernan K.J."/>
            <person name="Helbert Y."/>
            <person name="Kane L.T."/>
            <person name="Ebling H."/>
            <person name="Zhang L."/>
            <person name="Liu B."/>
            <person name="Eaton Z."/>
            <person name="Mclaughlin S."/>
            <person name="Kingan S."/>
            <person name="Baybayan P."/>
            <person name="Concepcion G."/>
            <person name="Jordan M."/>
            <person name="Riva A."/>
            <person name="Barbazuk W."/>
            <person name="Harkins T."/>
        </authorList>
    </citation>
    <scope>NUCLEOTIDE SEQUENCE [LARGE SCALE GENOMIC DNA]</scope>
    <source>
        <strain evidence="4 5">cv. Jamaican Lion 4</strain>
        <strain evidence="3">Father</strain>
        <strain evidence="2">Mother</strain>
        <tissue evidence="3">Leaf</tissue>
    </source>
</reference>
<name>A0A7J6H525_CANSA</name>
<feature type="region of interest" description="Disordered" evidence="1">
    <location>
        <begin position="134"/>
        <end position="153"/>
    </location>
</feature>
<evidence type="ECO:0000256" key="1">
    <source>
        <dbReference type="SAM" id="MobiDB-lite"/>
    </source>
</evidence>
<feature type="region of interest" description="Disordered" evidence="1">
    <location>
        <begin position="455"/>
        <end position="481"/>
    </location>
</feature>
<feature type="compositionally biased region" description="Polar residues" evidence="1">
    <location>
        <begin position="459"/>
        <end position="472"/>
    </location>
</feature>
<feature type="region of interest" description="Disordered" evidence="1">
    <location>
        <begin position="1"/>
        <end position="21"/>
    </location>
</feature>
<dbReference type="Proteomes" id="UP000583929">
    <property type="component" value="Unassembled WGS sequence"/>
</dbReference>
<keyword evidence="5" id="KW-1185">Reference proteome</keyword>
<dbReference type="InterPro" id="IPR004252">
    <property type="entry name" value="Probable_transposase_24"/>
</dbReference>
<evidence type="ECO:0000313" key="4">
    <source>
        <dbReference type="Proteomes" id="UP000525078"/>
    </source>
</evidence>
<gene>
    <name evidence="2" type="ORF">F8388_019138</name>
    <name evidence="3" type="ORF">G4B88_024349</name>
</gene>
<dbReference type="EMBL" id="JAATIQ010000063">
    <property type="protein sequence ID" value="KAF4390343.1"/>
    <property type="molecule type" value="Genomic_DNA"/>
</dbReference>
<evidence type="ECO:0000313" key="2">
    <source>
        <dbReference type="EMBL" id="KAF4348963.1"/>
    </source>
</evidence>
<sequence>MQHANCVDEENEHEEIPEQGFNSRVDYKINFQRIGAPTEFVDIDNNPLDEDDTDEVEEEDIDEVDGEEMEEVVEEDKEEAYEEDEDDNESNTKIDNSEEIYNDDDYYNMTDIARSHGGDGGSDPPLGPTNIGADCVRAPPKKRGHHKGLSTREKRENLKRPLPIEWDIKGKTYKEMGPYCSDFSRELGLLVRQYTDPNYLSWAEVPNSVKKRILSRVEDNLFDIGRERYGSDHLFGILTGIDKSCAKKYSEFKHQLKQHLENNGPTTPYAGCTLDQWKKAIEFFELPNVKKRSEINALNRKKLKELSHGGSQSIPALRYKRDFGGLRDPESGRLAPIPDAWQATHHKQGKGWVTDTARETWEKMIAIRETQQTQSIPNTEVSGNVINPEDKDLSLVQSVFGRHRGHQKGYGRLISTREMTGPPTFTQPPPPQTGAYVGVDVIADMQERIRQLEELVRTNGVTPRTQNPPQQSDHSDDGGAS</sequence>
<dbReference type="Pfam" id="PF03004">
    <property type="entry name" value="Transposase_24"/>
    <property type="match status" value="1"/>
</dbReference>
<dbReference type="AlphaFoldDB" id="A0A7J6H525"/>
<dbReference type="EMBL" id="JAATIP010000412">
    <property type="protein sequence ID" value="KAF4348963.1"/>
    <property type="molecule type" value="Genomic_DNA"/>
</dbReference>
<protein>
    <submittedName>
        <fullName evidence="3">Uncharacterized protein</fullName>
    </submittedName>
</protein>
<evidence type="ECO:0000313" key="3">
    <source>
        <dbReference type="EMBL" id="KAF4390343.1"/>
    </source>
</evidence>
<accession>A0A7J6H525</accession>
<evidence type="ECO:0000313" key="5">
    <source>
        <dbReference type="Proteomes" id="UP000583929"/>
    </source>
</evidence>
<feature type="compositionally biased region" description="Acidic residues" evidence="1">
    <location>
        <begin position="7"/>
        <end position="17"/>
    </location>
</feature>
<dbReference type="Proteomes" id="UP000525078">
    <property type="component" value="Unassembled WGS sequence"/>
</dbReference>
<feature type="compositionally biased region" description="Acidic residues" evidence="1">
    <location>
        <begin position="47"/>
        <end position="89"/>
    </location>
</feature>
<feature type="region of interest" description="Disordered" evidence="1">
    <location>
        <begin position="40"/>
        <end position="95"/>
    </location>
</feature>